<organism evidence="1 2">
    <name type="scientific">Methylomonas methanica</name>
    <dbReference type="NCBI Taxonomy" id="421"/>
    <lineage>
        <taxon>Bacteria</taxon>
        <taxon>Pseudomonadati</taxon>
        <taxon>Pseudomonadota</taxon>
        <taxon>Gammaproteobacteria</taxon>
        <taxon>Methylococcales</taxon>
        <taxon>Methylococcaceae</taxon>
        <taxon>Methylomonas</taxon>
    </lineage>
</organism>
<gene>
    <name evidence="1" type="ORF">A1332_08610</name>
</gene>
<dbReference type="EMBL" id="LUUG01000050">
    <property type="protein sequence ID" value="OAI07535.1"/>
    <property type="molecule type" value="Genomic_DNA"/>
</dbReference>
<accession>A0A177MPZ4</accession>
<comment type="caution">
    <text evidence="1">The sequence shown here is derived from an EMBL/GenBank/DDBJ whole genome shotgun (WGS) entry which is preliminary data.</text>
</comment>
<evidence type="ECO:0000313" key="1">
    <source>
        <dbReference type="EMBL" id="OAI07535.1"/>
    </source>
</evidence>
<proteinExistence type="predicted"/>
<name>A0A177MPZ4_METMH</name>
<evidence type="ECO:0000313" key="2">
    <source>
        <dbReference type="Proteomes" id="UP000078090"/>
    </source>
</evidence>
<dbReference type="AlphaFoldDB" id="A0A177MPZ4"/>
<dbReference type="OrthoDB" id="5564267at2"/>
<reference evidence="1 2" key="1">
    <citation type="submission" date="2016-03" db="EMBL/GenBank/DDBJ databases">
        <authorList>
            <person name="Ploux O."/>
        </authorList>
    </citation>
    <scope>NUCLEOTIDE SEQUENCE [LARGE SCALE GENOMIC DNA]</scope>
    <source>
        <strain evidence="1 2">R-45363</strain>
    </source>
</reference>
<dbReference type="RefSeq" id="WP_064007575.1">
    <property type="nucleotide sequence ID" value="NZ_LUUG01000050.1"/>
</dbReference>
<sequence>MEHIFPLPRPTPAPSKPSIPVIQAGHRYSIDAQKLADDRLGELEHNLQNGLLGDYQLSIEQAMAIAVDTKQTPIQAFVWNSDLLNPLLNNCLPITATHPQQPNHNRLTLLDASMAAPEVSLLDDTPTLSISPCFKLEWGTAGFCSQLGVLQLVESTRTVHFADGETMTLLDTETENGGPVLYLSGTESHLSVMPLGPFQQQGQQQKLLFSQAVTQAIPSQIAGNAVASISVLEKYTVYFMQNAGPDRPDLYIWVPVHLPIVWGWSIRVQQRYDGVWDIFRKKLIMPSASTEAPKLPLWQSNVLLCQTTQTA</sequence>
<protein>
    <submittedName>
        <fullName evidence="1">Uncharacterized protein</fullName>
    </submittedName>
</protein>
<dbReference type="Proteomes" id="UP000078090">
    <property type="component" value="Unassembled WGS sequence"/>
</dbReference>